<keyword evidence="3" id="KW-1185">Reference proteome</keyword>
<dbReference type="AlphaFoldDB" id="A0ABD3VCI7"/>
<dbReference type="Proteomes" id="UP001634394">
    <property type="component" value="Unassembled WGS sequence"/>
</dbReference>
<reference evidence="2 3" key="1">
    <citation type="submission" date="2024-11" db="EMBL/GenBank/DDBJ databases">
        <title>Chromosome-level genome assembly of the freshwater bivalve Anodonta woodiana.</title>
        <authorList>
            <person name="Chen X."/>
        </authorList>
    </citation>
    <scope>NUCLEOTIDE SEQUENCE [LARGE SCALE GENOMIC DNA]</scope>
    <source>
        <strain evidence="2">MN2024</strain>
        <tissue evidence="2">Gills</tissue>
    </source>
</reference>
<proteinExistence type="predicted"/>
<feature type="compositionally biased region" description="Basic and acidic residues" evidence="1">
    <location>
        <begin position="12"/>
        <end position="26"/>
    </location>
</feature>
<sequence length="175" mass="20043">MDDSTHTSWLKTRREDTNINSEDNKKGTSKLAKFDQICSDDEDRPNYQKMELIEAFVKSIIEGAIQHYLSEFPKDCRGTSEECGNKNKESEIELNHKFLAEKDDKTNVSKPKTCQRKKESPYEVPNSPDRTQKETNPLLSKAKPPEGSKLSIEEDVPNGCFRSCFKVLCCCTDRQ</sequence>
<feature type="region of interest" description="Disordered" evidence="1">
    <location>
        <begin position="1"/>
        <end position="31"/>
    </location>
</feature>
<feature type="compositionally biased region" description="Basic and acidic residues" evidence="1">
    <location>
        <begin position="98"/>
        <end position="107"/>
    </location>
</feature>
<organism evidence="2 3">
    <name type="scientific">Sinanodonta woodiana</name>
    <name type="common">Chinese pond mussel</name>
    <name type="synonym">Anodonta woodiana</name>
    <dbReference type="NCBI Taxonomy" id="1069815"/>
    <lineage>
        <taxon>Eukaryota</taxon>
        <taxon>Metazoa</taxon>
        <taxon>Spiralia</taxon>
        <taxon>Lophotrochozoa</taxon>
        <taxon>Mollusca</taxon>
        <taxon>Bivalvia</taxon>
        <taxon>Autobranchia</taxon>
        <taxon>Heteroconchia</taxon>
        <taxon>Palaeoheterodonta</taxon>
        <taxon>Unionida</taxon>
        <taxon>Unionoidea</taxon>
        <taxon>Unionidae</taxon>
        <taxon>Unioninae</taxon>
        <taxon>Sinanodonta</taxon>
    </lineage>
</organism>
<feature type="compositionally biased region" description="Polar residues" evidence="1">
    <location>
        <begin position="1"/>
        <end position="10"/>
    </location>
</feature>
<protein>
    <submittedName>
        <fullName evidence="2">Uncharacterized protein</fullName>
    </submittedName>
</protein>
<name>A0ABD3VCI7_SINWO</name>
<feature type="region of interest" description="Disordered" evidence="1">
    <location>
        <begin position="98"/>
        <end position="150"/>
    </location>
</feature>
<gene>
    <name evidence="2" type="ORF">ACJMK2_012864</name>
</gene>
<accession>A0ABD3VCI7</accession>
<comment type="caution">
    <text evidence="2">The sequence shown here is derived from an EMBL/GenBank/DDBJ whole genome shotgun (WGS) entry which is preliminary data.</text>
</comment>
<evidence type="ECO:0000313" key="3">
    <source>
        <dbReference type="Proteomes" id="UP001634394"/>
    </source>
</evidence>
<dbReference type="EMBL" id="JBJQND010000013">
    <property type="protein sequence ID" value="KAL3858268.1"/>
    <property type="molecule type" value="Genomic_DNA"/>
</dbReference>
<evidence type="ECO:0000313" key="2">
    <source>
        <dbReference type="EMBL" id="KAL3858268.1"/>
    </source>
</evidence>
<evidence type="ECO:0000256" key="1">
    <source>
        <dbReference type="SAM" id="MobiDB-lite"/>
    </source>
</evidence>